<dbReference type="Gene3D" id="3.40.50.700">
    <property type="entry name" value="NADH:ubiquinone oxidoreductase-like, 20kDa subunit"/>
    <property type="match status" value="1"/>
</dbReference>
<accession>A0A7J0BV49</accession>
<gene>
    <name evidence="7" type="ORF">DSM19430T_22220</name>
</gene>
<dbReference type="SUPFAM" id="SSF56770">
    <property type="entry name" value="HydA/Nqo6-like"/>
    <property type="match status" value="1"/>
</dbReference>
<dbReference type="InterPro" id="IPR051349">
    <property type="entry name" value="Hydrogenase_assoc-protein"/>
</dbReference>
<sequence length="248" mass="27463">MQNKPKIAFFDFAGCEGDQLQVANLEESLLDLLGHVEVVSFREVMTGHSEDYDIAFVEGSITRPEDEARLKEIRSHAKILVAFGACATIGGVNAMKNFMSETMYRRQVYGDNARCYSTYAARPLSAVVKVDAEIHGCPIDRNEFMRIVKDLLVGKRPFVPDYPVCAECKQAGNICRYDLGQLCLGMITRAGCGACCITEGAHCWGCRGLAPMANLDAARYVMEERAGYSRTEVQDLLRIFLSHTTAPL</sequence>
<dbReference type="GO" id="GO:0042597">
    <property type="term" value="C:periplasmic space"/>
    <property type="evidence" value="ECO:0007669"/>
    <property type="project" value="UniProtKB-SubCell"/>
</dbReference>
<evidence type="ECO:0000256" key="1">
    <source>
        <dbReference type="ARBA" id="ARBA00004418"/>
    </source>
</evidence>
<dbReference type="GO" id="GO:0047806">
    <property type="term" value="F:cytochrome-c3 hydrogenase activity"/>
    <property type="evidence" value="ECO:0007669"/>
    <property type="project" value="UniProtKB-EC"/>
</dbReference>
<dbReference type="PANTHER" id="PTHR42845">
    <property type="entry name" value="COENZYME F420-REDUCING HYDROGENASE, GAMMA SUBUNIT"/>
    <property type="match status" value="1"/>
</dbReference>
<dbReference type="EC" id="1.12.2.1" evidence="2"/>
<organism evidence="7 8">
    <name type="scientific">Desulfovibrio psychrotolerans</name>
    <dbReference type="NCBI Taxonomy" id="415242"/>
    <lineage>
        <taxon>Bacteria</taxon>
        <taxon>Pseudomonadati</taxon>
        <taxon>Thermodesulfobacteriota</taxon>
        <taxon>Desulfovibrionia</taxon>
        <taxon>Desulfovibrionales</taxon>
        <taxon>Desulfovibrionaceae</taxon>
        <taxon>Desulfovibrio</taxon>
    </lineage>
</organism>
<comment type="caution">
    <text evidence="7">The sequence shown here is derived from an EMBL/GenBank/DDBJ whole genome shotgun (WGS) entry which is preliminary data.</text>
</comment>
<comment type="catalytic activity">
    <reaction evidence="5">
        <text>2 Fe(III)-[cytochrome c3] + H2 = 2 Fe(II)-[cytochrome c3] + 2 H(+)</text>
        <dbReference type="Rhea" id="RHEA:20625"/>
        <dbReference type="Rhea" id="RHEA-COMP:11576"/>
        <dbReference type="Rhea" id="RHEA-COMP:11577"/>
        <dbReference type="ChEBI" id="CHEBI:15378"/>
        <dbReference type="ChEBI" id="CHEBI:18276"/>
        <dbReference type="ChEBI" id="CHEBI:29033"/>
        <dbReference type="ChEBI" id="CHEBI:29034"/>
        <dbReference type="EC" id="1.12.2.1"/>
    </reaction>
</comment>
<dbReference type="InterPro" id="IPR006137">
    <property type="entry name" value="NADH_UbQ_OxRdtase-like_20kDa"/>
</dbReference>
<dbReference type="GO" id="GO:0051536">
    <property type="term" value="F:iron-sulfur cluster binding"/>
    <property type="evidence" value="ECO:0007669"/>
    <property type="project" value="InterPro"/>
</dbReference>
<evidence type="ECO:0000256" key="5">
    <source>
        <dbReference type="ARBA" id="ARBA00029307"/>
    </source>
</evidence>
<evidence type="ECO:0000313" key="7">
    <source>
        <dbReference type="EMBL" id="GFM37538.1"/>
    </source>
</evidence>
<evidence type="ECO:0000256" key="4">
    <source>
        <dbReference type="ARBA" id="ARBA00023002"/>
    </source>
</evidence>
<evidence type="ECO:0000259" key="6">
    <source>
        <dbReference type="Pfam" id="PF01058"/>
    </source>
</evidence>
<evidence type="ECO:0000313" key="8">
    <source>
        <dbReference type="Proteomes" id="UP000503820"/>
    </source>
</evidence>
<keyword evidence="4" id="KW-0560">Oxidoreductase</keyword>
<dbReference type="RefSeq" id="WP_174410128.1">
    <property type="nucleotide sequence ID" value="NZ_BLVP01000008.1"/>
</dbReference>
<keyword evidence="8" id="KW-1185">Reference proteome</keyword>
<feature type="domain" description="NADH:ubiquinone oxidoreductase-like 20kDa subunit" evidence="6">
    <location>
        <begin position="15"/>
        <end position="150"/>
    </location>
</feature>
<evidence type="ECO:0000256" key="3">
    <source>
        <dbReference type="ARBA" id="ARBA00022764"/>
    </source>
</evidence>
<comment type="subcellular location">
    <subcellularLocation>
        <location evidence="1">Periplasm</location>
    </subcellularLocation>
</comment>
<dbReference type="Proteomes" id="UP000503820">
    <property type="component" value="Unassembled WGS sequence"/>
</dbReference>
<dbReference type="Pfam" id="PF01058">
    <property type="entry name" value="Oxidored_q6"/>
    <property type="match status" value="1"/>
</dbReference>
<keyword evidence="3" id="KW-0574">Periplasm</keyword>
<evidence type="ECO:0000256" key="2">
    <source>
        <dbReference type="ARBA" id="ARBA00012159"/>
    </source>
</evidence>
<dbReference type="PANTHER" id="PTHR42845:SF1">
    <property type="entry name" value="HYDROGENASE SMALL SUBUNIT"/>
    <property type="match status" value="1"/>
</dbReference>
<name>A0A7J0BV49_9BACT</name>
<dbReference type="AlphaFoldDB" id="A0A7J0BV49"/>
<dbReference type="InterPro" id="IPR037024">
    <property type="entry name" value="NiFe_Hase_small_N_sf"/>
</dbReference>
<reference evidence="7 8" key="1">
    <citation type="submission" date="2020-05" db="EMBL/GenBank/DDBJ databases">
        <title>Draft genome sequence of Desulfovibrio psychrotolerans JS1T.</title>
        <authorList>
            <person name="Ueno A."/>
            <person name="Tamazawa S."/>
            <person name="Tamamura S."/>
            <person name="Murakami T."/>
            <person name="Kiyama T."/>
            <person name="Inomata H."/>
            <person name="Amano Y."/>
            <person name="Miyakawa K."/>
            <person name="Tamaki H."/>
            <person name="Naganuma T."/>
            <person name="Kaneko K."/>
        </authorList>
    </citation>
    <scope>NUCLEOTIDE SEQUENCE [LARGE SCALE GENOMIC DNA]</scope>
    <source>
        <strain evidence="7 8">JS1</strain>
    </source>
</reference>
<dbReference type="EMBL" id="BLVP01000008">
    <property type="protein sequence ID" value="GFM37538.1"/>
    <property type="molecule type" value="Genomic_DNA"/>
</dbReference>
<proteinExistence type="predicted"/>
<protein>
    <recommendedName>
        <fullName evidence="2">cytochrome-c3 hydrogenase</fullName>
        <ecNumber evidence="2">1.12.2.1</ecNumber>
    </recommendedName>
</protein>